<reference evidence="5 6" key="1">
    <citation type="journal article" date="2012" name="MBio">
        <title>Comparative genome analysis of three eukaryotic parasites with differing abilities to transform leukocytes reveals key mediators of Theileria-induced leukocyte transformation.</title>
        <authorList>
            <person name="Hayashida K."/>
            <person name="Hara Y."/>
            <person name="Abe T."/>
            <person name="Yamasaki C."/>
            <person name="Toyoda A."/>
            <person name="Kosuge T."/>
            <person name="Suzuki Y."/>
            <person name="Sato Y."/>
            <person name="Kawashima S."/>
            <person name="Katayama T."/>
            <person name="Wakaguri H."/>
            <person name="Inoue N."/>
            <person name="Homma K."/>
            <person name="Tada-Umezaki M."/>
            <person name="Yagi Y."/>
            <person name="Fujii Y."/>
            <person name="Habara T."/>
            <person name="Kanehisa M."/>
            <person name="Watanabe H."/>
            <person name="Ito K."/>
            <person name="Gojobori T."/>
            <person name="Sugawara H."/>
            <person name="Imanishi T."/>
            <person name="Weir W."/>
            <person name="Gardner M."/>
            <person name="Pain A."/>
            <person name="Shiels B."/>
            <person name="Hattori M."/>
            <person name="Nene V."/>
            <person name="Sugimoto C."/>
        </authorList>
    </citation>
    <scope>NUCLEOTIDE SEQUENCE [LARGE SCALE GENOMIC DNA]</scope>
    <source>
        <strain evidence="5 6">Shintoku</strain>
    </source>
</reference>
<dbReference type="GO" id="GO:0005634">
    <property type="term" value="C:nucleus"/>
    <property type="evidence" value="ECO:0007669"/>
    <property type="project" value="UniProtKB-SubCell"/>
</dbReference>
<gene>
    <name evidence="5" type="ORF">TOT_040000425</name>
</gene>
<organism evidence="5 6">
    <name type="scientific">Theileria orientalis strain Shintoku</name>
    <dbReference type="NCBI Taxonomy" id="869250"/>
    <lineage>
        <taxon>Eukaryota</taxon>
        <taxon>Sar</taxon>
        <taxon>Alveolata</taxon>
        <taxon>Apicomplexa</taxon>
        <taxon>Aconoidasida</taxon>
        <taxon>Piroplasmida</taxon>
        <taxon>Theileriidae</taxon>
        <taxon>Theileria</taxon>
    </lineage>
</organism>
<feature type="domain" description="SprT-like" evidence="4">
    <location>
        <begin position="20"/>
        <end position="187"/>
    </location>
</feature>
<accession>J4DQ92</accession>
<protein>
    <recommendedName>
        <fullName evidence="4">SprT-like domain-containing protein</fullName>
    </recommendedName>
</protein>
<dbReference type="eggNOG" id="KOG3931">
    <property type="taxonomic scope" value="Eukaryota"/>
</dbReference>
<name>J4DQ92_THEOR</name>
<dbReference type="InterPro" id="IPR044245">
    <property type="entry name" value="Spartan"/>
</dbReference>
<keyword evidence="2" id="KW-0539">Nucleus</keyword>
<dbReference type="Proteomes" id="UP000003786">
    <property type="component" value="Chromosome 4"/>
</dbReference>
<evidence type="ECO:0000313" key="6">
    <source>
        <dbReference type="Proteomes" id="UP000003786"/>
    </source>
</evidence>
<dbReference type="GO" id="GO:0004222">
    <property type="term" value="F:metalloendopeptidase activity"/>
    <property type="evidence" value="ECO:0007669"/>
    <property type="project" value="InterPro"/>
</dbReference>
<sequence>MSEDPVDVDSLNLEDEFEEFDLHESFLYYNNLCFDGFLDRVTVSWSKRLTLSAGVCVYKREGYCEIKISESILKYRTTRECKETLLHEMIHAYLFLNSLSFNRGHGKEFIWHMNRINQITGLNVTVFHEFHDEVDYLRKHIWRCNGPCRLRPPYFGYIKRSRDLAPGPRDFWWERHRSSCDGEFIKIAGNSSITTRKRETRNKKIHNNTIEKYLTSTATAPRDGAERPPDDSEGSSVRPIVIKDKEQSQ</sequence>
<dbReference type="EMBL" id="AP011949">
    <property type="protein sequence ID" value="BAM42049.1"/>
    <property type="molecule type" value="Genomic_DNA"/>
</dbReference>
<dbReference type="PANTHER" id="PTHR21220:SF0">
    <property type="entry name" value="DNA-DEPENDENT METALLOPROTEASE SPRTN"/>
    <property type="match status" value="1"/>
</dbReference>
<dbReference type="RefSeq" id="XP_009692350.1">
    <property type="nucleotide sequence ID" value="XM_009694055.1"/>
</dbReference>
<dbReference type="KEGG" id="tot:TOT_040000425"/>
<dbReference type="SMART" id="SM00731">
    <property type="entry name" value="SprT"/>
    <property type="match status" value="1"/>
</dbReference>
<evidence type="ECO:0000256" key="2">
    <source>
        <dbReference type="ARBA" id="ARBA00023242"/>
    </source>
</evidence>
<dbReference type="Pfam" id="PF10263">
    <property type="entry name" value="SprT-like"/>
    <property type="match status" value="1"/>
</dbReference>
<dbReference type="OrthoDB" id="5236983at2759"/>
<dbReference type="InterPro" id="IPR055220">
    <property type="entry name" value="SPRTN_ZBD"/>
</dbReference>
<comment type="subcellular location">
    <subcellularLocation>
        <location evidence="1">Nucleus</location>
    </subcellularLocation>
</comment>
<evidence type="ECO:0000256" key="3">
    <source>
        <dbReference type="SAM" id="MobiDB-lite"/>
    </source>
</evidence>
<dbReference type="GeneID" id="20716487"/>
<dbReference type="InterPro" id="IPR006640">
    <property type="entry name" value="SprT-like_domain"/>
</dbReference>
<dbReference type="AlphaFoldDB" id="J4DQ92"/>
<evidence type="ECO:0000259" key="4">
    <source>
        <dbReference type="SMART" id="SM00731"/>
    </source>
</evidence>
<dbReference type="GO" id="GO:0031593">
    <property type="term" value="F:polyubiquitin modification-dependent protein binding"/>
    <property type="evidence" value="ECO:0007669"/>
    <property type="project" value="TreeGrafter"/>
</dbReference>
<dbReference type="Pfam" id="PF22934">
    <property type="entry name" value="SPRTN_ZBD"/>
    <property type="match status" value="1"/>
</dbReference>
<dbReference type="GO" id="GO:0006974">
    <property type="term" value="P:DNA damage response"/>
    <property type="evidence" value="ECO:0007669"/>
    <property type="project" value="InterPro"/>
</dbReference>
<evidence type="ECO:0000256" key="1">
    <source>
        <dbReference type="ARBA" id="ARBA00004123"/>
    </source>
</evidence>
<dbReference type="VEuPathDB" id="PiroplasmaDB:TOT_040000425"/>
<dbReference type="STRING" id="869250.J4DQ92"/>
<proteinExistence type="predicted"/>
<dbReference type="OMA" id="IWRCNGP"/>
<evidence type="ECO:0000313" key="5">
    <source>
        <dbReference type="EMBL" id="BAM42049.1"/>
    </source>
</evidence>
<feature type="region of interest" description="Disordered" evidence="3">
    <location>
        <begin position="196"/>
        <end position="249"/>
    </location>
</feature>
<feature type="compositionally biased region" description="Polar residues" evidence="3">
    <location>
        <begin position="207"/>
        <end position="219"/>
    </location>
</feature>
<keyword evidence="6" id="KW-1185">Reference proteome</keyword>
<dbReference type="GO" id="GO:0003697">
    <property type="term" value="F:single-stranded DNA binding"/>
    <property type="evidence" value="ECO:0007669"/>
    <property type="project" value="InterPro"/>
</dbReference>
<dbReference type="PANTHER" id="PTHR21220">
    <property type="entry name" value="DNA-DEPENDENT METALLOPROTEASE SPRTN"/>
    <property type="match status" value="1"/>
</dbReference>